<feature type="transmembrane region" description="Helical" evidence="10">
    <location>
        <begin position="12"/>
        <end position="37"/>
    </location>
</feature>
<protein>
    <recommendedName>
        <fullName evidence="3">Type II secretion system protein J</fullName>
    </recommendedName>
</protein>
<evidence type="ECO:0000256" key="6">
    <source>
        <dbReference type="ARBA" id="ARBA00022519"/>
    </source>
</evidence>
<gene>
    <name evidence="11" type="primary">xcsJ</name>
    <name evidence="11" type="ORF">GCM10011309_19070</name>
</gene>
<keyword evidence="7 10" id="KW-0812">Transmembrane</keyword>
<dbReference type="NCBIfam" id="TIGR02532">
    <property type="entry name" value="IV_pilin_GFxxxE"/>
    <property type="match status" value="1"/>
</dbReference>
<dbReference type="GO" id="GO:0015628">
    <property type="term" value="P:protein secretion by the type II secretion system"/>
    <property type="evidence" value="ECO:0007669"/>
    <property type="project" value="InterPro"/>
</dbReference>
<organism evidence="11 12">
    <name type="scientific">Litorimonas cladophorae</name>
    <dbReference type="NCBI Taxonomy" id="1220491"/>
    <lineage>
        <taxon>Bacteria</taxon>
        <taxon>Pseudomonadati</taxon>
        <taxon>Pseudomonadota</taxon>
        <taxon>Alphaproteobacteria</taxon>
        <taxon>Maricaulales</taxon>
        <taxon>Robiginitomaculaceae</taxon>
    </lineage>
</organism>
<keyword evidence="4" id="KW-1003">Cell membrane</keyword>
<dbReference type="GO" id="GO:0015627">
    <property type="term" value="C:type II protein secretion system complex"/>
    <property type="evidence" value="ECO:0007669"/>
    <property type="project" value="InterPro"/>
</dbReference>
<evidence type="ECO:0000256" key="5">
    <source>
        <dbReference type="ARBA" id="ARBA00022481"/>
    </source>
</evidence>
<keyword evidence="5" id="KW-0488">Methylation</keyword>
<name>A0A918NFK4_9PROT</name>
<dbReference type="GO" id="GO:0005886">
    <property type="term" value="C:plasma membrane"/>
    <property type="evidence" value="ECO:0007669"/>
    <property type="project" value="UniProtKB-SubCell"/>
</dbReference>
<keyword evidence="6" id="KW-0997">Cell inner membrane</keyword>
<reference evidence="11 12" key="1">
    <citation type="journal article" date="2014" name="Int. J. Syst. Evol. Microbiol.">
        <title>Complete genome sequence of Corynebacterium casei LMG S-19264T (=DSM 44701T), isolated from a smear-ripened cheese.</title>
        <authorList>
            <consortium name="US DOE Joint Genome Institute (JGI-PGF)"/>
            <person name="Walter F."/>
            <person name="Albersmeier A."/>
            <person name="Kalinowski J."/>
            <person name="Ruckert C."/>
        </authorList>
    </citation>
    <scope>NUCLEOTIDE SEQUENCE [LARGE SCALE GENOMIC DNA]</scope>
    <source>
        <strain evidence="11 12">KCTC 23968</strain>
    </source>
</reference>
<comment type="caution">
    <text evidence="11">The sequence shown here is derived from an EMBL/GenBank/DDBJ whole genome shotgun (WGS) entry which is preliminary data.</text>
</comment>
<comment type="subcellular location">
    <subcellularLocation>
        <location evidence="1">Cell inner membrane</location>
        <topology evidence="1">Single-pass membrane protein</topology>
    </subcellularLocation>
</comment>
<dbReference type="EMBL" id="BMYV01000002">
    <property type="protein sequence ID" value="GGX69288.1"/>
    <property type="molecule type" value="Genomic_DNA"/>
</dbReference>
<keyword evidence="8 10" id="KW-1133">Transmembrane helix</keyword>
<evidence type="ECO:0000256" key="10">
    <source>
        <dbReference type="SAM" id="Phobius"/>
    </source>
</evidence>
<evidence type="ECO:0000313" key="11">
    <source>
        <dbReference type="EMBL" id="GGX69288.1"/>
    </source>
</evidence>
<comment type="similarity">
    <text evidence="2">Belongs to the GSP J family.</text>
</comment>
<dbReference type="PANTHER" id="PTHR39583:SF2">
    <property type="entry name" value="TYPE II SECRETION SYSTEM PROTEIN J"/>
    <property type="match status" value="1"/>
</dbReference>
<dbReference type="Pfam" id="PF11612">
    <property type="entry name" value="T2SSJ"/>
    <property type="match status" value="1"/>
</dbReference>
<dbReference type="PANTHER" id="PTHR39583">
    <property type="entry name" value="TYPE II SECRETION SYSTEM PROTEIN J-RELATED"/>
    <property type="match status" value="1"/>
</dbReference>
<evidence type="ECO:0000256" key="8">
    <source>
        <dbReference type="ARBA" id="ARBA00022989"/>
    </source>
</evidence>
<dbReference type="InterPro" id="IPR051621">
    <property type="entry name" value="T2SS_protein_J"/>
</dbReference>
<dbReference type="InterPro" id="IPR012902">
    <property type="entry name" value="N_methyl_site"/>
</dbReference>
<dbReference type="PROSITE" id="PS00409">
    <property type="entry name" value="PROKAR_NTER_METHYL"/>
    <property type="match status" value="1"/>
</dbReference>
<dbReference type="AlphaFoldDB" id="A0A918NFK4"/>
<evidence type="ECO:0000256" key="4">
    <source>
        <dbReference type="ARBA" id="ARBA00022475"/>
    </source>
</evidence>
<dbReference type="InterPro" id="IPR010055">
    <property type="entry name" value="T2SS_protein-GspJ"/>
</dbReference>
<evidence type="ECO:0000256" key="9">
    <source>
        <dbReference type="ARBA" id="ARBA00023136"/>
    </source>
</evidence>
<evidence type="ECO:0000256" key="1">
    <source>
        <dbReference type="ARBA" id="ARBA00004377"/>
    </source>
</evidence>
<keyword evidence="12" id="KW-1185">Reference proteome</keyword>
<evidence type="ECO:0000256" key="3">
    <source>
        <dbReference type="ARBA" id="ARBA00021539"/>
    </source>
</evidence>
<evidence type="ECO:0000256" key="2">
    <source>
        <dbReference type="ARBA" id="ARBA00011084"/>
    </source>
</evidence>
<evidence type="ECO:0000256" key="7">
    <source>
        <dbReference type="ARBA" id="ARBA00022692"/>
    </source>
</evidence>
<dbReference type="Proteomes" id="UP000600865">
    <property type="component" value="Unassembled WGS sequence"/>
</dbReference>
<keyword evidence="9 10" id="KW-0472">Membrane</keyword>
<dbReference type="Gene3D" id="3.10.610.10">
    <property type="entry name" value="GSPII I/J protein-like"/>
    <property type="match status" value="1"/>
</dbReference>
<sequence>MRRDRLESNSEAGFTLVEVLVSLFIFAVISAGTMTAMMQTFAAKDRLDQAATELSDLAAFRSILRADMAALDLRPARDGFGGREQTLVTTDGDALLTFTRLGRSNTLGAKRGQAERVRYLFRDGQFIRESLPHENPAELGLWRGRVILEGLQNAELTYLTRTANVDLELQNWTIPNPPAARPVLTTSAVELLITDRRGNVTAHLFELGL</sequence>
<evidence type="ECO:0000313" key="12">
    <source>
        <dbReference type="Proteomes" id="UP000600865"/>
    </source>
</evidence>
<dbReference type="SUPFAM" id="SSF54523">
    <property type="entry name" value="Pili subunits"/>
    <property type="match status" value="1"/>
</dbReference>
<accession>A0A918NFK4</accession>
<dbReference type="InterPro" id="IPR045584">
    <property type="entry name" value="Pilin-like"/>
</dbReference>
<proteinExistence type="inferred from homology"/>
<dbReference type="RefSeq" id="WP_189584873.1">
    <property type="nucleotide sequence ID" value="NZ_BMYV01000002.1"/>
</dbReference>
<dbReference type="Pfam" id="PF07963">
    <property type="entry name" value="N_methyl"/>
    <property type="match status" value="1"/>
</dbReference>